<proteinExistence type="predicted"/>
<evidence type="ECO:0000313" key="3">
    <source>
        <dbReference type="Proteomes" id="UP001304671"/>
    </source>
</evidence>
<dbReference type="Pfam" id="PF19573">
    <property type="entry name" value="DUF6089"/>
    <property type="match status" value="1"/>
</dbReference>
<gene>
    <name evidence="2" type="ORF">VB264_02275</name>
</gene>
<evidence type="ECO:0000259" key="1">
    <source>
        <dbReference type="Pfam" id="PF19573"/>
    </source>
</evidence>
<accession>A0ABU5QHS7</accession>
<dbReference type="Proteomes" id="UP001304671">
    <property type="component" value="Unassembled WGS sequence"/>
</dbReference>
<dbReference type="RefSeq" id="WP_323246395.1">
    <property type="nucleotide sequence ID" value="NZ_JAYFUL010000002.1"/>
</dbReference>
<dbReference type="EMBL" id="JAYFUL010000002">
    <property type="protein sequence ID" value="MEA5256591.1"/>
    <property type="molecule type" value="Genomic_DNA"/>
</dbReference>
<reference evidence="2 3" key="1">
    <citation type="submission" date="2023-12" db="EMBL/GenBank/DDBJ databases">
        <title>Novel species of the genus Arcicella isolated from rivers.</title>
        <authorList>
            <person name="Lu H."/>
        </authorList>
    </citation>
    <scope>NUCLEOTIDE SEQUENCE [LARGE SCALE GENOMIC DNA]</scope>
    <source>
        <strain evidence="2 3">LMG 21963</strain>
    </source>
</reference>
<comment type="caution">
    <text evidence="2">The sequence shown here is derived from an EMBL/GenBank/DDBJ whole genome shotgun (WGS) entry which is preliminary data.</text>
</comment>
<protein>
    <submittedName>
        <fullName evidence="2">DUF6089 family protein</fullName>
    </submittedName>
</protein>
<sequence length="335" mass="38174">MLIKNLFKILIALCICFQAFSQKKLFEKHSDIAFGIGTANYYGDLVPINRPVQSTIDNLRWNISVDYTRHFTPRFSGNIALTWVRIVGDDNKLEGVPLLEKSFMRNTHFRNDVQELSFKGIFNLIRESDRYQKRAQITPYVFLGFAFFHHNPVAKVPQSYSGSEASPGEWVSLQPLHTEGQGLPGNLNNKYELLAMNFPLGFGLKYKINRKIDVGFEVGIRYNLTDYIDDVGGYYTSFNQMYAISPLSAIMGHREYELIAASTGNNREASIRKYLAENVNPIYSNPNVTPVSTFPEIFRQGTVRDGASKLNDIYLLTSFRLVYHIAPKIKCPVIL</sequence>
<keyword evidence="3" id="KW-1185">Reference proteome</keyword>
<feature type="domain" description="DUF6089" evidence="1">
    <location>
        <begin position="8"/>
        <end position="151"/>
    </location>
</feature>
<organism evidence="2 3">
    <name type="scientific">Arcicella aquatica</name>
    <dbReference type="NCBI Taxonomy" id="217141"/>
    <lineage>
        <taxon>Bacteria</taxon>
        <taxon>Pseudomonadati</taxon>
        <taxon>Bacteroidota</taxon>
        <taxon>Cytophagia</taxon>
        <taxon>Cytophagales</taxon>
        <taxon>Flectobacillaceae</taxon>
        <taxon>Arcicella</taxon>
    </lineage>
</organism>
<evidence type="ECO:0000313" key="2">
    <source>
        <dbReference type="EMBL" id="MEA5256591.1"/>
    </source>
</evidence>
<dbReference type="InterPro" id="IPR045743">
    <property type="entry name" value="DUF6089"/>
</dbReference>
<name>A0ABU5QHS7_9BACT</name>